<organism evidence="2">
    <name type="scientific">Sesamum latifolium</name>
    <dbReference type="NCBI Taxonomy" id="2727402"/>
    <lineage>
        <taxon>Eukaryota</taxon>
        <taxon>Viridiplantae</taxon>
        <taxon>Streptophyta</taxon>
        <taxon>Embryophyta</taxon>
        <taxon>Tracheophyta</taxon>
        <taxon>Spermatophyta</taxon>
        <taxon>Magnoliopsida</taxon>
        <taxon>eudicotyledons</taxon>
        <taxon>Gunneridae</taxon>
        <taxon>Pentapetalae</taxon>
        <taxon>asterids</taxon>
        <taxon>lamiids</taxon>
        <taxon>Lamiales</taxon>
        <taxon>Pedaliaceae</taxon>
        <taxon>Sesamum</taxon>
    </lineage>
</organism>
<evidence type="ECO:0000256" key="1">
    <source>
        <dbReference type="SAM" id="Phobius"/>
    </source>
</evidence>
<protein>
    <submittedName>
        <fullName evidence="2">Protein ZINC INDUCED FACILITATOR 1</fullName>
    </submittedName>
</protein>
<keyword evidence="1" id="KW-0472">Membrane</keyword>
<keyword evidence="1" id="KW-0812">Transmembrane</keyword>
<accession>A0AAW2YFT5</accession>
<dbReference type="EMBL" id="JACGWN010000001">
    <property type="protein sequence ID" value="KAL0464227.1"/>
    <property type="molecule type" value="Genomic_DNA"/>
</dbReference>
<reference evidence="2" key="2">
    <citation type="journal article" date="2024" name="Plant">
        <title>Genomic evolution and insights into agronomic trait innovations of Sesamum species.</title>
        <authorList>
            <person name="Miao H."/>
            <person name="Wang L."/>
            <person name="Qu L."/>
            <person name="Liu H."/>
            <person name="Sun Y."/>
            <person name="Le M."/>
            <person name="Wang Q."/>
            <person name="Wei S."/>
            <person name="Zheng Y."/>
            <person name="Lin W."/>
            <person name="Duan Y."/>
            <person name="Cao H."/>
            <person name="Xiong S."/>
            <person name="Wang X."/>
            <person name="Wei L."/>
            <person name="Li C."/>
            <person name="Ma Q."/>
            <person name="Ju M."/>
            <person name="Zhao R."/>
            <person name="Li G."/>
            <person name="Mu C."/>
            <person name="Tian Q."/>
            <person name="Mei H."/>
            <person name="Zhang T."/>
            <person name="Gao T."/>
            <person name="Zhang H."/>
        </authorList>
    </citation>
    <scope>NUCLEOTIDE SEQUENCE</scope>
    <source>
        <strain evidence="2">KEN1</strain>
    </source>
</reference>
<comment type="caution">
    <text evidence="2">The sequence shown here is derived from an EMBL/GenBank/DDBJ whole genome shotgun (WGS) entry which is preliminary data.</text>
</comment>
<keyword evidence="1" id="KW-1133">Transmembrane helix</keyword>
<gene>
    <name evidence="2" type="ORF">Slati_0310300</name>
</gene>
<name>A0AAW2YFT5_9LAMI</name>
<dbReference type="AlphaFoldDB" id="A0AAW2YFT5"/>
<feature type="transmembrane region" description="Helical" evidence="1">
    <location>
        <begin position="42"/>
        <end position="64"/>
    </location>
</feature>
<evidence type="ECO:0000313" key="2">
    <source>
        <dbReference type="EMBL" id="KAL0464227.1"/>
    </source>
</evidence>
<feature type="non-terminal residue" evidence="2">
    <location>
        <position position="65"/>
    </location>
</feature>
<proteinExistence type="predicted"/>
<sequence length="65" mass="7418">MAEGQEHVESLLRKDYYVEGCPGCKVDQLKQTQRGVPIKQVLVIWVIVLSTALTISSLFPFLYFM</sequence>
<reference evidence="2" key="1">
    <citation type="submission" date="2020-06" db="EMBL/GenBank/DDBJ databases">
        <authorList>
            <person name="Li T."/>
            <person name="Hu X."/>
            <person name="Zhang T."/>
            <person name="Song X."/>
            <person name="Zhang H."/>
            <person name="Dai N."/>
            <person name="Sheng W."/>
            <person name="Hou X."/>
            <person name="Wei L."/>
        </authorList>
    </citation>
    <scope>NUCLEOTIDE SEQUENCE</scope>
    <source>
        <strain evidence="2">KEN1</strain>
        <tissue evidence="2">Leaf</tissue>
    </source>
</reference>